<dbReference type="OrthoDB" id="7679234at2"/>
<feature type="transmembrane region" description="Helical" evidence="1">
    <location>
        <begin position="6"/>
        <end position="25"/>
    </location>
</feature>
<keyword evidence="1" id="KW-0812">Transmembrane</keyword>
<dbReference type="AlphaFoldDB" id="A0A562TGY5"/>
<feature type="transmembrane region" description="Helical" evidence="1">
    <location>
        <begin position="55"/>
        <end position="73"/>
    </location>
</feature>
<gene>
    <name evidence="2" type="ORF">JM93_00374</name>
</gene>
<protein>
    <submittedName>
        <fullName evidence="2">Uncharacterized protein</fullName>
    </submittedName>
</protein>
<keyword evidence="1" id="KW-0472">Membrane</keyword>
<keyword evidence="3" id="KW-1185">Reference proteome</keyword>
<comment type="caution">
    <text evidence="2">The sequence shown here is derived from an EMBL/GenBank/DDBJ whole genome shotgun (WGS) entry which is preliminary data.</text>
</comment>
<keyword evidence="1" id="KW-1133">Transmembrane helix</keyword>
<proteinExistence type="predicted"/>
<evidence type="ECO:0000313" key="2">
    <source>
        <dbReference type="EMBL" id="TWI92822.1"/>
    </source>
</evidence>
<evidence type="ECO:0000313" key="3">
    <source>
        <dbReference type="Proteomes" id="UP000320593"/>
    </source>
</evidence>
<accession>A0A562TGY5</accession>
<organism evidence="2 3">
    <name type="scientific">Roseibium hamelinense</name>
    <dbReference type="NCBI Taxonomy" id="150831"/>
    <lineage>
        <taxon>Bacteria</taxon>
        <taxon>Pseudomonadati</taxon>
        <taxon>Pseudomonadota</taxon>
        <taxon>Alphaproteobacteria</taxon>
        <taxon>Hyphomicrobiales</taxon>
        <taxon>Stappiaceae</taxon>
        <taxon>Roseibium</taxon>
    </lineage>
</organism>
<reference evidence="2 3" key="1">
    <citation type="submission" date="2019-07" db="EMBL/GenBank/DDBJ databases">
        <title>Genomic Encyclopedia of Archaeal and Bacterial Type Strains, Phase II (KMG-II): from individual species to whole genera.</title>
        <authorList>
            <person name="Goeker M."/>
        </authorList>
    </citation>
    <scope>NUCLEOTIDE SEQUENCE [LARGE SCALE GENOMIC DNA]</scope>
    <source>
        <strain evidence="2 3">ATCC BAA-252</strain>
    </source>
</reference>
<sequence length="78" mass="8082">MSISIVGLIGAAVGLYLGWLDAKILKGMLQATEMKNRQAGGDGGFAARHARLLKGLIYAVGMVGFPVIGYWAGSTLTG</sequence>
<dbReference type="RefSeq" id="WP_145340360.1">
    <property type="nucleotide sequence ID" value="NZ_SMLY01000087.1"/>
</dbReference>
<name>A0A562TGY5_9HYPH</name>
<dbReference type="EMBL" id="VLLF01000001">
    <property type="protein sequence ID" value="TWI92822.1"/>
    <property type="molecule type" value="Genomic_DNA"/>
</dbReference>
<evidence type="ECO:0000256" key="1">
    <source>
        <dbReference type="SAM" id="Phobius"/>
    </source>
</evidence>
<dbReference type="Proteomes" id="UP000320593">
    <property type="component" value="Unassembled WGS sequence"/>
</dbReference>